<dbReference type="InterPro" id="IPR002182">
    <property type="entry name" value="NB-ARC"/>
</dbReference>
<dbReference type="InterPro" id="IPR042197">
    <property type="entry name" value="Apaf_helical"/>
</dbReference>
<dbReference type="FunFam" id="3.40.50.300:FF:001091">
    <property type="entry name" value="Probable disease resistance protein At1g61300"/>
    <property type="match status" value="1"/>
</dbReference>
<accession>A0A811QJJ5</accession>
<dbReference type="FunFam" id="1.10.10.10:FF:000322">
    <property type="entry name" value="Probable disease resistance protein At1g63360"/>
    <property type="match status" value="1"/>
</dbReference>
<dbReference type="GO" id="GO:0002758">
    <property type="term" value="P:innate immune response-activating signaling pathway"/>
    <property type="evidence" value="ECO:0007669"/>
    <property type="project" value="UniProtKB-ARBA"/>
</dbReference>
<dbReference type="SUPFAM" id="SSF52540">
    <property type="entry name" value="P-loop containing nucleoside triphosphate hydrolases"/>
    <property type="match status" value="1"/>
</dbReference>
<evidence type="ECO:0000313" key="5">
    <source>
        <dbReference type="Proteomes" id="UP000604825"/>
    </source>
</evidence>
<keyword evidence="5" id="KW-1185">Reference proteome</keyword>
<dbReference type="GO" id="GO:0009626">
    <property type="term" value="P:plant-type hypersensitive response"/>
    <property type="evidence" value="ECO:0007669"/>
    <property type="project" value="UniProtKB-ARBA"/>
</dbReference>
<evidence type="ECO:0000259" key="3">
    <source>
        <dbReference type="SMART" id="SM00382"/>
    </source>
</evidence>
<protein>
    <recommendedName>
        <fullName evidence="3">AAA+ ATPase domain-containing protein</fullName>
    </recommendedName>
</protein>
<proteinExistence type="predicted"/>
<dbReference type="Pfam" id="PF00931">
    <property type="entry name" value="NB-ARC"/>
    <property type="match status" value="1"/>
</dbReference>
<dbReference type="InterPro" id="IPR058922">
    <property type="entry name" value="WHD_DRP"/>
</dbReference>
<dbReference type="Proteomes" id="UP000604825">
    <property type="component" value="Unassembled WGS sequence"/>
</dbReference>
<dbReference type="OrthoDB" id="690296at2759"/>
<dbReference type="PRINTS" id="PR00364">
    <property type="entry name" value="DISEASERSIST"/>
</dbReference>
<comment type="caution">
    <text evidence="4">The sequence shown here is derived from an EMBL/GenBank/DDBJ whole genome shotgun (WGS) entry which is preliminary data.</text>
</comment>
<dbReference type="PANTHER" id="PTHR23155:SF1235">
    <property type="entry name" value="OS01G0335700 PROTEIN"/>
    <property type="match status" value="1"/>
</dbReference>
<dbReference type="EMBL" id="CAJGYO010000010">
    <property type="protein sequence ID" value="CAD6256269.1"/>
    <property type="molecule type" value="Genomic_DNA"/>
</dbReference>
<dbReference type="PANTHER" id="PTHR23155">
    <property type="entry name" value="DISEASE RESISTANCE PROTEIN RP"/>
    <property type="match status" value="1"/>
</dbReference>
<name>A0A811QJJ5_9POAL</name>
<reference evidence="4" key="1">
    <citation type="submission" date="2020-10" db="EMBL/GenBank/DDBJ databases">
        <authorList>
            <person name="Han B."/>
            <person name="Lu T."/>
            <person name="Zhao Q."/>
            <person name="Huang X."/>
            <person name="Zhao Y."/>
        </authorList>
    </citation>
    <scope>NUCLEOTIDE SEQUENCE</scope>
</reference>
<dbReference type="InterPro" id="IPR027417">
    <property type="entry name" value="P-loop_NTPase"/>
</dbReference>
<keyword evidence="1" id="KW-0677">Repeat</keyword>
<dbReference type="Gene3D" id="1.10.10.10">
    <property type="entry name" value="Winged helix-like DNA-binding domain superfamily/Winged helix DNA-binding domain"/>
    <property type="match status" value="1"/>
</dbReference>
<dbReference type="AlphaFoldDB" id="A0A811QJJ5"/>
<sequence length="909" mass="101780">MLLVIRGAIDHYDEPLHEPNAQAKGWVNRARELAYDGEDWADLLLHRVQVSGGGCTALGSRIHNRLGLVYRDIASELRKLRKRAVELIEQFKPLSLNSLEPVDPRLTTPFVDVCSLVGLDGPMEKVTKMVTGAGGKMVVSIVGMAGSGKTTLAMVVYQQLIRQKNRFHLHAFVSLGQEARFEQALNSMLSELGDGHREGPIQGIEQLISRIREILENKRYLIVVDDLWSSKDWEMINYCFPNNSLGSRIITTTRNLALAEECCPGWSDCIYNTGLLSEVDSRKLILDRAFGIGHGCPPQLEDVLAQITRRCSGLPLALVTVASMLEGKFSKDKWHRLIGSRWSSDAEVMKQIFNRSYSDLPHHLRACLLDLSIFPDDFKVDVDRLMRRWMADGYIDIPGVSKRMEETARRNINELISRNMVQRLPPIHGAPRYCRLHPVIHDFVVCKSMEDNFVTLVDDQSPPISTNDCTVYWRLSVQSSKHDRDLTSNDGMDLSHVRSITVFGQASAATGLTNLRVVRVLDLEGCVGPVGLDNLDKLPLLRYLNLKGTDVTELPATTWELRFLESLDVRSTKVKQLPPSIMGLRHSLRTLLFGHEGMINSVETATRIAGDIQHCGGLQNLATIDLRVHPASFVKALGDLNALRVLEIIWSFHQCTEGAYCEVLLSSMEKWSKLRSLTIHCGLGCWMEFLGSLSHPPEQLEEFKVTAGGFVSVPKWIQRLNHLSFLQITICKTGTDNMKILRDIPQLQSLILGLDFVPREPLVIGSEGFSKLLRFSVDCPVPWLTFQTGAMPKLTHFQLEFCSGSTNPDSVPSGVGNLQRLTEVVLLYNQKWCADSSSVIMTIHAVKRQVGKHHNLIDLIINDTKVDVQEVDVEMKHTTEIQSGDARTTVETQGEIEIVADCDNIGSTY</sequence>
<dbReference type="Pfam" id="PF23598">
    <property type="entry name" value="LRR_14"/>
    <property type="match status" value="1"/>
</dbReference>
<dbReference type="InterPro" id="IPR055414">
    <property type="entry name" value="LRR_R13L4/SHOC2-like"/>
</dbReference>
<evidence type="ECO:0000256" key="1">
    <source>
        <dbReference type="ARBA" id="ARBA00022737"/>
    </source>
</evidence>
<dbReference type="InterPro" id="IPR036388">
    <property type="entry name" value="WH-like_DNA-bd_sf"/>
</dbReference>
<dbReference type="GO" id="GO:0042742">
    <property type="term" value="P:defense response to bacterium"/>
    <property type="evidence" value="ECO:0007669"/>
    <property type="project" value="UniProtKB-ARBA"/>
</dbReference>
<feature type="domain" description="AAA+ ATPase" evidence="3">
    <location>
        <begin position="135"/>
        <end position="290"/>
    </location>
</feature>
<dbReference type="InterPro" id="IPR003593">
    <property type="entry name" value="AAA+_ATPase"/>
</dbReference>
<dbReference type="Gene3D" id="3.40.50.300">
    <property type="entry name" value="P-loop containing nucleotide triphosphate hydrolases"/>
    <property type="match status" value="1"/>
</dbReference>
<dbReference type="Gene3D" id="1.20.5.4130">
    <property type="match status" value="1"/>
</dbReference>
<dbReference type="Gene3D" id="1.10.8.430">
    <property type="entry name" value="Helical domain of apoptotic protease-activating factors"/>
    <property type="match status" value="1"/>
</dbReference>
<dbReference type="Pfam" id="PF23559">
    <property type="entry name" value="WHD_DRP"/>
    <property type="match status" value="1"/>
</dbReference>
<dbReference type="SUPFAM" id="SSF52058">
    <property type="entry name" value="L domain-like"/>
    <property type="match status" value="1"/>
</dbReference>
<keyword evidence="2" id="KW-0611">Plant defense</keyword>
<evidence type="ECO:0000256" key="2">
    <source>
        <dbReference type="ARBA" id="ARBA00022821"/>
    </source>
</evidence>
<dbReference type="GO" id="GO:0043531">
    <property type="term" value="F:ADP binding"/>
    <property type="evidence" value="ECO:0007669"/>
    <property type="project" value="InterPro"/>
</dbReference>
<evidence type="ECO:0000313" key="4">
    <source>
        <dbReference type="EMBL" id="CAD6256269.1"/>
    </source>
</evidence>
<dbReference type="Gene3D" id="3.80.10.10">
    <property type="entry name" value="Ribonuclease Inhibitor"/>
    <property type="match status" value="1"/>
</dbReference>
<dbReference type="SMART" id="SM00382">
    <property type="entry name" value="AAA"/>
    <property type="match status" value="1"/>
</dbReference>
<organism evidence="4 5">
    <name type="scientific">Miscanthus lutarioriparius</name>
    <dbReference type="NCBI Taxonomy" id="422564"/>
    <lineage>
        <taxon>Eukaryota</taxon>
        <taxon>Viridiplantae</taxon>
        <taxon>Streptophyta</taxon>
        <taxon>Embryophyta</taxon>
        <taxon>Tracheophyta</taxon>
        <taxon>Spermatophyta</taxon>
        <taxon>Magnoliopsida</taxon>
        <taxon>Liliopsida</taxon>
        <taxon>Poales</taxon>
        <taxon>Poaceae</taxon>
        <taxon>PACMAD clade</taxon>
        <taxon>Panicoideae</taxon>
        <taxon>Andropogonodae</taxon>
        <taxon>Andropogoneae</taxon>
        <taxon>Saccharinae</taxon>
        <taxon>Miscanthus</taxon>
    </lineage>
</organism>
<gene>
    <name evidence="4" type="ORF">NCGR_LOCUS39778</name>
</gene>
<dbReference type="InterPro" id="IPR032675">
    <property type="entry name" value="LRR_dom_sf"/>
</dbReference>
<dbReference type="InterPro" id="IPR044974">
    <property type="entry name" value="Disease_R_plants"/>
</dbReference>